<comment type="caution">
    <text evidence="2">The sequence shown here is derived from an EMBL/GenBank/DDBJ whole genome shotgun (WGS) entry which is preliminary data.</text>
</comment>
<name>A0A9W5AQD9_CAMHY</name>
<reference evidence="2 3" key="1">
    <citation type="submission" date="2015-11" db="EMBL/GenBank/DDBJ databases">
        <authorList>
            <consortium name="Pathogen Informatics"/>
        </authorList>
    </citation>
    <scope>NUCLEOTIDE SEQUENCE [LARGE SCALE GENOMIC DNA]</scope>
    <source>
        <strain evidence="2 3">007A-0283</strain>
    </source>
</reference>
<proteinExistence type="predicted"/>
<dbReference type="EMBL" id="FAVC01000001">
    <property type="protein sequence ID" value="CUU74447.1"/>
    <property type="molecule type" value="Genomic_DNA"/>
</dbReference>
<dbReference type="InterPro" id="IPR025484">
    <property type="entry name" value="DUF4376"/>
</dbReference>
<accession>A0A9W5AQD9</accession>
<sequence>MKLYDIQNKEVVSFEYISSDESIFYTKFLSKEELLNFGYKKAVVADYPENNDTYKKIEEITKEGEFVYEIDYKLVDISLESAKDLKKDEILLKFKENLENLEGGLNVDDVGVVDCGKQHLTNIQGLIKVLENSELTEIDFRMFDNTLKKLNLTELKKIEIAVILKGQELYGKKWFLENAIQQATTLKEVKEIVWN</sequence>
<feature type="domain" description="DUF4376" evidence="1">
    <location>
        <begin position="102"/>
        <end position="189"/>
    </location>
</feature>
<protein>
    <submittedName>
        <fullName evidence="2">3-deoxy-D-arabino-heptulosonate 7-phosphate synthase</fullName>
    </submittedName>
</protein>
<organism evidence="2 3">
    <name type="scientific">Campylobacter hyointestinalis subsp. hyointestinalis</name>
    <dbReference type="NCBI Taxonomy" id="91352"/>
    <lineage>
        <taxon>Bacteria</taxon>
        <taxon>Pseudomonadati</taxon>
        <taxon>Campylobacterota</taxon>
        <taxon>Epsilonproteobacteria</taxon>
        <taxon>Campylobacterales</taxon>
        <taxon>Campylobacteraceae</taxon>
        <taxon>Campylobacter</taxon>
    </lineage>
</organism>
<dbReference type="Proteomes" id="UP000052245">
    <property type="component" value="Unassembled WGS sequence"/>
</dbReference>
<evidence type="ECO:0000313" key="3">
    <source>
        <dbReference type="Proteomes" id="UP000052245"/>
    </source>
</evidence>
<gene>
    <name evidence="2" type="primary">dhs_2</name>
    <name evidence="2" type="ORF">ERS739223_00459</name>
</gene>
<dbReference type="AlphaFoldDB" id="A0A9W5AQD9"/>
<evidence type="ECO:0000313" key="2">
    <source>
        <dbReference type="EMBL" id="CUU74447.1"/>
    </source>
</evidence>
<dbReference type="RefSeq" id="WP_059434487.1">
    <property type="nucleotide sequence ID" value="NZ_FAUY01000002.1"/>
</dbReference>
<dbReference type="Pfam" id="PF14301">
    <property type="entry name" value="DUF4376"/>
    <property type="match status" value="1"/>
</dbReference>
<evidence type="ECO:0000259" key="1">
    <source>
        <dbReference type="Pfam" id="PF14301"/>
    </source>
</evidence>